<organism evidence="8 9">
    <name type="scientific">Aspergillus sydowii CBS 593.65</name>
    <dbReference type="NCBI Taxonomy" id="1036612"/>
    <lineage>
        <taxon>Eukaryota</taxon>
        <taxon>Fungi</taxon>
        <taxon>Dikarya</taxon>
        <taxon>Ascomycota</taxon>
        <taxon>Pezizomycotina</taxon>
        <taxon>Eurotiomycetes</taxon>
        <taxon>Eurotiomycetidae</taxon>
        <taxon>Eurotiales</taxon>
        <taxon>Aspergillaceae</taxon>
        <taxon>Aspergillus</taxon>
        <taxon>Aspergillus subgen. Nidulantes</taxon>
    </lineage>
</organism>
<protein>
    <recommendedName>
        <fullName evidence="7">BHLH domain-containing protein</fullName>
    </recommendedName>
</protein>
<dbReference type="Gene3D" id="4.10.280.10">
    <property type="entry name" value="Helix-loop-helix DNA-binding domain"/>
    <property type="match status" value="1"/>
</dbReference>
<keyword evidence="9" id="KW-1185">Reference proteome</keyword>
<dbReference type="InterPro" id="IPR011598">
    <property type="entry name" value="bHLH_dom"/>
</dbReference>
<comment type="subcellular location">
    <subcellularLocation>
        <location evidence="1">Nucleus</location>
    </subcellularLocation>
</comment>
<keyword evidence="4" id="KW-0804">Transcription</keyword>
<evidence type="ECO:0000256" key="4">
    <source>
        <dbReference type="ARBA" id="ARBA00023163"/>
    </source>
</evidence>
<dbReference type="PANTHER" id="PTHR15741">
    <property type="entry name" value="BASIC HELIX-LOOP-HELIX ZIP TRANSCRIPTION FACTOR"/>
    <property type="match status" value="1"/>
</dbReference>
<evidence type="ECO:0000313" key="9">
    <source>
        <dbReference type="Proteomes" id="UP000184356"/>
    </source>
</evidence>
<feature type="compositionally biased region" description="Basic residues" evidence="6">
    <location>
        <begin position="161"/>
        <end position="182"/>
    </location>
</feature>
<accession>A0A1L9TCU5</accession>
<dbReference type="PANTHER" id="PTHR15741:SF27">
    <property type="entry name" value="TRANSCRIPTION FACTOR AP-4"/>
    <property type="match status" value="1"/>
</dbReference>
<feature type="region of interest" description="Disordered" evidence="6">
    <location>
        <begin position="142"/>
        <end position="199"/>
    </location>
</feature>
<feature type="domain" description="BHLH" evidence="7">
    <location>
        <begin position="189"/>
        <end position="240"/>
    </location>
</feature>
<dbReference type="Pfam" id="PF00010">
    <property type="entry name" value="HLH"/>
    <property type="match status" value="1"/>
</dbReference>
<reference evidence="9" key="1">
    <citation type="journal article" date="2017" name="Genome Biol.">
        <title>Comparative genomics reveals high biological diversity and specific adaptations in the industrially and medically important fungal genus Aspergillus.</title>
        <authorList>
            <person name="de Vries R.P."/>
            <person name="Riley R."/>
            <person name="Wiebenga A."/>
            <person name="Aguilar-Osorio G."/>
            <person name="Amillis S."/>
            <person name="Uchima C.A."/>
            <person name="Anderluh G."/>
            <person name="Asadollahi M."/>
            <person name="Askin M."/>
            <person name="Barry K."/>
            <person name="Battaglia E."/>
            <person name="Bayram O."/>
            <person name="Benocci T."/>
            <person name="Braus-Stromeyer S.A."/>
            <person name="Caldana C."/>
            <person name="Canovas D."/>
            <person name="Cerqueira G.C."/>
            <person name="Chen F."/>
            <person name="Chen W."/>
            <person name="Choi C."/>
            <person name="Clum A."/>
            <person name="Dos Santos R.A."/>
            <person name="Damasio A.R."/>
            <person name="Diallinas G."/>
            <person name="Emri T."/>
            <person name="Fekete E."/>
            <person name="Flipphi M."/>
            <person name="Freyberg S."/>
            <person name="Gallo A."/>
            <person name="Gournas C."/>
            <person name="Habgood R."/>
            <person name="Hainaut M."/>
            <person name="Harispe M.L."/>
            <person name="Henrissat B."/>
            <person name="Hilden K.S."/>
            <person name="Hope R."/>
            <person name="Hossain A."/>
            <person name="Karabika E."/>
            <person name="Karaffa L."/>
            <person name="Karanyi Z."/>
            <person name="Krasevec N."/>
            <person name="Kuo A."/>
            <person name="Kusch H."/>
            <person name="LaButti K."/>
            <person name="Lagendijk E.L."/>
            <person name="Lapidus A."/>
            <person name="Levasseur A."/>
            <person name="Lindquist E."/>
            <person name="Lipzen A."/>
            <person name="Logrieco A.F."/>
            <person name="MacCabe A."/>
            <person name="Maekelae M.R."/>
            <person name="Malavazi I."/>
            <person name="Melin P."/>
            <person name="Meyer V."/>
            <person name="Mielnichuk N."/>
            <person name="Miskei M."/>
            <person name="Molnar A.P."/>
            <person name="Mule G."/>
            <person name="Ngan C.Y."/>
            <person name="Orejas M."/>
            <person name="Orosz E."/>
            <person name="Ouedraogo J.P."/>
            <person name="Overkamp K.M."/>
            <person name="Park H.-S."/>
            <person name="Perrone G."/>
            <person name="Piumi F."/>
            <person name="Punt P.J."/>
            <person name="Ram A.F."/>
            <person name="Ramon A."/>
            <person name="Rauscher S."/>
            <person name="Record E."/>
            <person name="Riano-Pachon D.M."/>
            <person name="Robert V."/>
            <person name="Roehrig J."/>
            <person name="Ruller R."/>
            <person name="Salamov A."/>
            <person name="Salih N.S."/>
            <person name="Samson R.A."/>
            <person name="Sandor E."/>
            <person name="Sanguinetti M."/>
            <person name="Schuetze T."/>
            <person name="Sepcic K."/>
            <person name="Shelest E."/>
            <person name="Sherlock G."/>
            <person name="Sophianopoulou V."/>
            <person name="Squina F.M."/>
            <person name="Sun H."/>
            <person name="Susca A."/>
            <person name="Todd R.B."/>
            <person name="Tsang A."/>
            <person name="Unkles S.E."/>
            <person name="van de Wiele N."/>
            <person name="van Rossen-Uffink D."/>
            <person name="Oliveira J.V."/>
            <person name="Vesth T.C."/>
            <person name="Visser J."/>
            <person name="Yu J.-H."/>
            <person name="Zhou M."/>
            <person name="Andersen M.R."/>
            <person name="Archer D.B."/>
            <person name="Baker S.E."/>
            <person name="Benoit I."/>
            <person name="Brakhage A.A."/>
            <person name="Braus G.H."/>
            <person name="Fischer R."/>
            <person name="Frisvad J.C."/>
            <person name="Goldman G.H."/>
            <person name="Houbraken J."/>
            <person name="Oakley B."/>
            <person name="Pocsi I."/>
            <person name="Scazzocchio C."/>
            <person name="Seiboth B."/>
            <person name="vanKuyk P.A."/>
            <person name="Wortman J."/>
            <person name="Dyer P.S."/>
            <person name="Grigoriev I.V."/>
        </authorList>
    </citation>
    <scope>NUCLEOTIDE SEQUENCE [LARGE SCALE GENOMIC DNA]</scope>
    <source>
        <strain evidence="9">CBS 593.65</strain>
    </source>
</reference>
<dbReference type="GO" id="GO:0000981">
    <property type="term" value="F:DNA-binding transcription factor activity, RNA polymerase II-specific"/>
    <property type="evidence" value="ECO:0007669"/>
    <property type="project" value="TreeGrafter"/>
</dbReference>
<dbReference type="GeneID" id="63756025"/>
<feature type="compositionally biased region" description="Polar residues" evidence="6">
    <location>
        <begin position="68"/>
        <end position="89"/>
    </location>
</feature>
<keyword evidence="5" id="KW-0539">Nucleus</keyword>
<evidence type="ECO:0000256" key="3">
    <source>
        <dbReference type="ARBA" id="ARBA00023125"/>
    </source>
</evidence>
<dbReference type="GO" id="GO:0005634">
    <property type="term" value="C:nucleus"/>
    <property type="evidence" value="ECO:0007669"/>
    <property type="project" value="UniProtKB-SubCell"/>
</dbReference>
<evidence type="ECO:0000256" key="6">
    <source>
        <dbReference type="SAM" id="MobiDB-lite"/>
    </source>
</evidence>
<dbReference type="VEuPathDB" id="FungiDB:ASPSYDRAFT_1124618"/>
<evidence type="ECO:0000256" key="2">
    <source>
        <dbReference type="ARBA" id="ARBA00023015"/>
    </source>
</evidence>
<dbReference type="GO" id="GO:0046983">
    <property type="term" value="F:protein dimerization activity"/>
    <property type="evidence" value="ECO:0007669"/>
    <property type="project" value="InterPro"/>
</dbReference>
<feature type="compositionally biased region" description="Low complexity" evidence="6">
    <location>
        <begin position="142"/>
        <end position="160"/>
    </location>
</feature>
<sequence>MPAPSRRARVRSPIPKSLHNPETYVPTPACANYALAIMNIFPKLIQADFEGRALPAERLWEHAPTPPSTKFNNNKTASPREFSASSSNSNRLNWGSDMCFQPNANYTVPEYESSEEAVLARLFENLRWLILHLKDMGLYQQEPKQPQQQQKQQQQQQPQPRRSKTSRRARSVRLHDARKPKRPLAASLQRQAAHIRSEQKRRSLVNNMFDEVRLLVPGLRGESFSKSQTLRTVCDYVEELSRVNEALKEQLAELEDGSDFLAIAW</sequence>
<dbReference type="SMART" id="SM00353">
    <property type="entry name" value="HLH"/>
    <property type="match status" value="1"/>
</dbReference>
<evidence type="ECO:0000259" key="7">
    <source>
        <dbReference type="PROSITE" id="PS50888"/>
    </source>
</evidence>
<dbReference type="SUPFAM" id="SSF47459">
    <property type="entry name" value="HLH, helix-loop-helix DNA-binding domain"/>
    <property type="match status" value="1"/>
</dbReference>
<dbReference type="EMBL" id="KV878589">
    <property type="protein sequence ID" value="OJJ57221.1"/>
    <property type="molecule type" value="Genomic_DNA"/>
</dbReference>
<feature type="compositionally biased region" description="Basic residues" evidence="6">
    <location>
        <begin position="1"/>
        <end position="10"/>
    </location>
</feature>
<dbReference type="Proteomes" id="UP000184356">
    <property type="component" value="Unassembled WGS sequence"/>
</dbReference>
<dbReference type="OrthoDB" id="5778525at2759"/>
<dbReference type="RefSeq" id="XP_040701027.1">
    <property type="nucleotide sequence ID" value="XM_040839952.1"/>
</dbReference>
<gene>
    <name evidence="8" type="ORF">ASPSYDRAFT_1124618</name>
</gene>
<proteinExistence type="predicted"/>
<dbReference type="STRING" id="1036612.A0A1L9TCU5"/>
<dbReference type="GO" id="GO:0000978">
    <property type="term" value="F:RNA polymerase II cis-regulatory region sequence-specific DNA binding"/>
    <property type="evidence" value="ECO:0007669"/>
    <property type="project" value="TreeGrafter"/>
</dbReference>
<feature type="region of interest" description="Disordered" evidence="6">
    <location>
        <begin position="1"/>
        <end position="20"/>
    </location>
</feature>
<evidence type="ECO:0000256" key="1">
    <source>
        <dbReference type="ARBA" id="ARBA00004123"/>
    </source>
</evidence>
<keyword evidence="3" id="KW-0238">DNA-binding</keyword>
<evidence type="ECO:0000313" key="8">
    <source>
        <dbReference type="EMBL" id="OJJ57221.1"/>
    </source>
</evidence>
<evidence type="ECO:0000256" key="5">
    <source>
        <dbReference type="ARBA" id="ARBA00023242"/>
    </source>
</evidence>
<name>A0A1L9TCU5_9EURO</name>
<dbReference type="AlphaFoldDB" id="A0A1L9TCU5"/>
<keyword evidence="2" id="KW-0805">Transcription regulation</keyword>
<dbReference type="PROSITE" id="PS50888">
    <property type="entry name" value="BHLH"/>
    <property type="match status" value="1"/>
</dbReference>
<dbReference type="InterPro" id="IPR052207">
    <property type="entry name" value="Max-like/E-box_TFs"/>
</dbReference>
<dbReference type="InterPro" id="IPR036638">
    <property type="entry name" value="HLH_DNA-bd_sf"/>
</dbReference>
<feature type="region of interest" description="Disordered" evidence="6">
    <location>
        <begin position="60"/>
        <end position="89"/>
    </location>
</feature>